<reference evidence="4 5" key="1">
    <citation type="submission" date="2024-10" db="EMBL/GenBank/DDBJ databases">
        <title>The Natural Products Discovery Center: Release of the First 8490 Sequenced Strains for Exploring Actinobacteria Biosynthetic Diversity.</title>
        <authorList>
            <person name="Kalkreuter E."/>
            <person name="Kautsar S.A."/>
            <person name="Yang D."/>
            <person name="Bader C.D."/>
            <person name="Teijaro C.N."/>
            <person name="Fluegel L."/>
            <person name="Davis C.M."/>
            <person name="Simpson J.R."/>
            <person name="Lauterbach L."/>
            <person name="Steele A.D."/>
            <person name="Gui C."/>
            <person name="Meng S."/>
            <person name="Li G."/>
            <person name="Viehrig K."/>
            <person name="Ye F."/>
            <person name="Su P."/>
            <person name="Kiefer A.F."/>
            <person name="Nichols A."/>
            <person name="Cepeda A.J."/>
            <person name="Yan W."/>
            <person name="Fan B."/>
            <person name="Jiang Y."/>
            <person name="Adhikari A."/>
            <person name="Zheng C.-J."/>
            <person name="Schuster L."/>
            <person name="Cowan T.M."/>
            <person name="Smanski M.J."/>
            <person name="Chevrette M.G."/>
            <person name="De Carvalho L.P.S."/>
            <person name="Shen B."/>
        </authorList>
    </citation>
    <scope>NUCLEOTIDE SEQUENCE [LARGE SCALE GENOMIC DNA]</scope>
    <source>
        <strain evidence="4 5">NPDC049639</strain>
    </source>
</reference>
<dbReference type="PANTHER" id="PTHR43861">
    <property type="entry name" value="TRANS-ACONITATE 2-METHYLTRANSFERASE-RELATED"/>
    <property type="match status" value="1"/>
</dbReference>
<keyword evidence="5" id="KW-1185">Reference proteome</keyword>
<dbReference type="Pfam" id="PF13649">
    <property type="entry name" value="Methyltransf_25"/>
    <property type="match status" value="1"/>
</dbReference>
<gene>
    <name evidence="4" type="ORF">ACIB24_08220</name>
</gene>
<proteinExistence type="predicted"/>
<keyword evidence="2" id="KW-0808">Transferase</keyword>
<organism evidence="4 5">
    <name type="scientific">Spongisporangium articulatum</name>
    <dbReference type="NCBI Taxonomy" id="3362603"/>
    <lineage>
        <taxon>Bacteria</taxon>
        <taxon>Bacillati</taxon>
        <taxon>Actinomycetota</taxon>
        <taxon>Actinomycetes</taxon>
        <taxon>Kineosporiales</taxon>
        <taxon>Kineosporiaceae</taxon>
        <taxon>Spongisporangium</taxon>
    </lineage>
</organism>
<evidence type="ECO:0000256" key="1">
    <source>
        <dbReference type="ARBA" id="ARBA00022603"/>
    </source>
</evidence>
<dbReference type="Proteomes" id="UP001612915">
    <property type="component" value="Unassembled WGS sequence"/>
</dbReference>
<dbReference type="SUPFAM" id="SSF53335">
    <property type="entry name" value="S-adenosyl-L-methionine-dependent methyltransferases"/>
    <property type="match status" value="1"/>
</dbReference>
<evidence type="ECO:0000256" key="2">
    <source>
        <dbReference type="ARBA" id="ARBA00022679"/>
    </source>
</evidence>
<name>A0ABW8AL15_9ACTN</name>
<dbReference type="CDD" id="cd02440">
    <property type="entry name" value="AdoMet_MTases"/>
    <property type="match status" value="1"/>
</dbReference>
<dbReference type="GO" id="GO:0008168">
    <property type="term" value="F:methyltransferase activity"/>
    <property type="evidence" value="ECO:0007669"/>
    <property type="project" value="UniProtKB-KW"/>
</dbReference>
<dbReference type="PANTHER" id="PTHR43861:SF1">
    <property type="entry name" value="TRANS-ACONITATE 2-METHYLTRANSFERASE"/>
    <property type="match status" value="1"/>
</dbReference>
<accession>A0ABW8AL15</accession>
<protein>
    <submittedName>
        <fullName evidence="4">Class I SAM-dependent methyltransferase</fullName>
    </submittedName>
</protein>
<sequence>MGLAEQFGHPRGLLGAVVGRGMAKGNADLSRWVVQEAASRHDGPAARVAELGPGPGVGLQALLDRFPEAHVWGVDLSTVMLAQARKRNRSAIAAGRLTLLEGGTPELRASEPADLVMANHVLYFWPEPVAELTRIRSVLRPGGLLALGYQLKQNMPAMAQKRFPPAGHRLYETEDAVTELAKAAGYSAVTQLVKGSPERPEGRVVLATA</sequence>
<keyword evidence="1 4" id="KW-0489">Methyltransferase</keyword>
<dbReference type="GO" id="GO:0032259">
    <property type="term" value="P:methylation"/>
    <property type="evidence" value="ECO:0007669"/>
    <property type="project" value="UniProtKB-KW"/>
</dbReference>
<feature type="domain" description="Methyltransferase" evidence="3">
    <location>
        <begin position="48"/>
        <end position="143"/>
    </location>
</feature>
<dbReference type="RefSeq" id="WP_398277919.1">
    <property type="nucleotide sequence ID" value="NZ_JBITLV010000002.1"/>
</dbReference>
<dbReference type="EMBL" id="JBITLV010000002">
    <property type="protein sequence ID" value="MFI7587044.1"/>
    <property type="molecule type" value="Genomic_DNA"/>
</dbReference>
<dbReference type="InterPro" id="IPR041698">
    <property type="entry name" value="Methyltransf_25"/>
</dbReference>
<evidence type="ECO:0000313" key="4">
    <source>
        <dbReference type="EMBL" id="MFI7587044.1"/>
    </source>
</evidence>
<dbReference type="Gene3D" id="3.40.50.150">
    <property type="entry name" value="Vaccinia Virus protein VP39"/>
    <property type="match status" value="1"/>
</dbReference>
<evidence type="ECO:0000313" key="5">
    <source>
        <dbReference type="Proteomes" id="UP001612915"/>
    </source>
</evidence>
<dbReference type="InterPro" id="IPR029063">
    <property type="entry name" value="SAM-dependent_MTases_sf"/>
</dbReference>
<evidence type="ECO:0000259" key="3">
    <source>
        <dbReference type="Pfam" id="PF13649"/>
    </source>
</evidence>
<comment type="caution">
    <text evidence="4">The sequence shown here is derived from an EMBL/GenBank/DDBJ whole genome shotgun (WGS) entry which is preliminary data.</text>
</comment>